<name>A0A3A1MNF6_9FLAO</name>
<dbReference type="Pfam" id="PF11821">
    <property type="entry name" value="ActD"/>
    <property type="match status" value="1"/>
</dbReference>
<dbReference type="AlphaFoldDB" id="A0A3A1MNF6"/>
<evidence type="ECO:0000313" key="3">
    <source>
        <dbReference type="Proteomes" id="UP000265496"/>
    </source>
</evidence>
<accession>A0A3A1MNF6</accession>
<keyword evidence="1" id="KW-0472">Membrane</keyword>
<keyword evidence="1" id="KW-1133">Transmembrane helix</keyword>
<keyword evidence="1" id="KW-0812">Transmembrane</keyword>
<feature type="transmembrane region" description="Helical" evidence="1">
    <location>
        <begin position="101"/>
        <end position="124"/>
    </location>
</feature>
<comment type="caution">
    <text evidence="2">The sequence shown here is derived from an EMBL/GenBank/DDBJ whole genome shotgun (WGS) entry which is preliminary data.</text>
</comment>
<proteinExistence type="predicted"/>
<organism evidence="2 3">
    <name type="scientific">Candidatus Karelsulcia muelleri</name>
    <dbReference type="NCBI Taxonomy" id="336810"/>
    <lineage>
        <taxon>Bacteria</taxon>
        <taxon>Pseudomonadati</taxon>
        <taxon>Bacteroidota</taxon>
        <taxon>Flavobacteriia</taxon>
        <taxon>Flavobacteriales</taxon>
        <taxon>Candidatus Karelsulcia</taxon>
    </lineage>
</organism>
<evidence type="ECO:0000256" key="1">
    <source>
        <dbReference type="SAM" id="Phobius"/>
    </source>
</evidence>
<sequence>MKGIKNIYALYDDDKVMILSIKKLIHYGIKINEIYSPFPIHGINKIFNNSKENINIGTLAFLYGLFGFIISTLLIWYSIIFDWPQNIGGKPYYNMYMNFPSFIPIIFEITIFCSAHFMCITYLLKCKLYPGYEHNNPDYRTTDDKFLFEINFIKDFKYKNKILKKNGVLEINLLNLN</sequence>
<evidence type="ECO:0000313" key="2">
    <source>
        <dbReference type="EMBL" id="RIU86120.1"/>
    </source>
</evidence>
<reference evidence="3" key="1">
    <citation type="submission" date="2018-08" db="EMBL/GenBank/DDBJ databases">
        <authorList>
            <person name="Dai Z."/>
        </authorList>
    </citation>
    <scope>NUCLEOTIDE SEQUENCE [LARGE SCALE GENOMIC DNA]</scope>
    <source>
        <strain evidence="3">KPTW1</strain>
    </source>
</reference>
<dbReference type="PANTHER" id="PTHR40394:SF2">
    <property type="entry name" value="QUINOL:CYTOCHROME C OXIDOREDUCTASE MEMBRANE PROTEIN"/>
    <property type="match status" value="1"/>
</dbReference>
<dbReference type="EMBL" id="QWZP01000003">
    <property type="protein sequence ID" value="RIU86120.1"/>
    <property type="molecule type" value="Genomic_DNA"/>
</dbReference>
<gene>
    <name evidence="2" type="ORF">D2A33_00335</name>
</gene>
<protein>
    <submittedName>
        <fullName evidence="2">DUF3341 domain-containing protein</fullName>
    </submittedName>
</protein>
<dbReference type="RefSeq" id="WP_158366009.1">
    <property type="nucleotide sequence ID" value="NZ_QWZP01000003.1"/>
</dbReference>
<dbReference type="PANTHER" id="PTHR40394">
    <property type="entry name" value="LIPOPROTEIN-RELATED"/>
    <property type="match status" value="1"/>
</dbReference>
<dbReference type="Proteomes" id="UP000265496">
    <property type="component" value="Unassembled WGS sequence"/>
</dbReference>
<reference evidence="2 3" key="2">
    <citation type="submission" date="2018-10" db="EMBL/GenBank/DDBJ databases">
        <title>Draft genome sequence of Candidatus Sulcia muelleri from Kolla paulula, a vector of Xylella fastidiosa causing Pierces disease of grapevine in Taiwan.</title>
        <authorList>
            <person name="Shih H.-T."/>
        </authorList>
    </citation>
    <scope>NUCLEOTIDE SEQUENCE [LARGE SCALE GENOMIC DNA]</scope>
    <source>
        <strain evidence="2 3">KPTW1</strain>
    </source>
</reference>
<feature type="transmembrane region" description="Helical" evidence="1">
    <location>
        <begin position="60"/>
        <end position="81"/>
    </location>
</feature>
<dbReference type="InterPro" id="IPR021776">
    <property type="entry name" value="ActD"/>
</dbReference>